<evidence type="ECO:0000256" key="3">
    <source>
        <dbReference type="SAM" id="Phobius"/>
    </source>
</evidence>
<feature type="domain" description="Ig-like" evidence="5">
    <location>
        <begin position="79"/>
        <end position="188"/>
    </location>
</feature>
<feature type="chain" id="PRO_5018674193" description="Ig-like domain-containing protein" evidence="4">
    <location>
        <begin position="17"/>
        <end position="297"/>
    </location>
</feature>
<dbReference type="Proteomes" id="UP000261620">
    <property type="component" value="Unplaced"/>
</dbReference>
<dbReference type="STRING" id="94237.ENSMMOP00000020956"/>
<dbReference type="SUPFAM" id="SSF48726">
    <property type="entry name" value="Immunoglobulin"/>
    <property type="match status" value="2"/>
</dbReference>
<dbReference type="AlphaFoldDB" id="A0A3Q3XE79"/>
<evidence type="ECO:0000256" key="4">
    <source>
        <dbReference type="SAM" id="SignalP"/>
    </source>
</evidence>
<dbReference type="PANTHER" id="PTHR11422:SF6">
    <property type="entry name" value="HEMICENTIN-1 ISOFORM X1"/>
    <property type="match status" value="1"/>
</dbReference>
<dbReference type="SMART" id="SM00408">
    <property type="entry name" value="IGc2"/>
    <property type="match status" value="2"/>
</dbReference>
<accession>A0A3Q3XE79</accession>
<dbReference type="InterPro" id="IPR003598">
    <property type="entry name" value="Ig_sub2"/>
</dbReference>
<evidence type="ECO:0000259" key="5">
    <source>
        <dbReference type="PROSITE" id="PS50835"/>
    </source>
</evidence>
<protein>
    <recommendedName>
        <fullName evidence="5">Ig-like domain-containing protein</fullName>
    </recommendedName>
</protein>
<evidence type="ECO:0000256" key="1">
    <source>
        <dbReference type="ARBA" id="ARBA00023319"/>
    </source>
</evidence>
<evidence type="ECO:0000313" key="6">
    <source>
        <dbReference type="Ensembl" id="ENSMMOP00000020956.1"/>
    </source>
</evidence>
<dbReference type="InterPro" id="IPR013783">
    <property type="entry name" value="Ig-like_fold"/>
</dbReference>
<dbReference type="InterPro" id="IPR007110">
    <property type="entry name" value="Ig-like_dom"/>
</dbReference>
<evidence type="ECO:0000256" key="2">
    <source>
        <dbReference type="SAM" id="MobiDB-lite"/>
    </source>
</evidence>
<keyword evidence="3" id="KW-1133">Transmembrane helix</keyword>
<evidence type="ECO:0000313" key="7">
    <source>
        <dbReference type="Proteomes" id="UP000261620"/>
    </source>
</evidence>
<dbReference type="OMA" id="KPKKYCQ"/>
<dbReference type="SMART" id="SM00409">
    <property type="entry name" value="IG"/>
    <property type="match status" value="2"/>
</dbReference>
<keyword evidence="3" id="KW-0812">Transmembrane</keyword>
<dbReference type="Gene3D" id="2.60.40.10">
    <property type="entry name" value="Immunoglobulins"/>
    <property type="match status" value="2"/>
</dbReference>
<dbReference type="PROSITE" id="PS50835">
    <property type="entry name" value="IG_LIKE"/>
    <property type="match status" value="1"/>
</dbReference>
<reference evidence="6" key="2">
    <citation type="submission" date="2025-09" db="UniProtKB">
        <authorList>
            <consortium name="Ensembl"/>
        </authorList>
    </citation>
    <scope>IDENTIFICATION</scope>
</reference>
<dbReference type="InterPro" id="IPR013151">
    <property type="entry name" value="Immunoglobulin_dom"/>
</dbReference>
<dbReference type="InterPro" id="IPR003599">
    <property type="entry name" value="Ig_sub"/>
</dbReference>
<feature type="signal peptide" evidence="4">
    <location>
        <begin position="1"/>
        <end position="16"/>
    </location>
</feature>
<sequence length="297" mass="32927">MRTAVWFGLVLAAVSAARNVILTKPGQTAIFECPFNKYRSLIWSHENALIVRIEKKTGMTHKGKGGIVDRAKQKNLKGPTLEISGVKDEDAGEFTCNADGELQTYLLFVVSVSVKPSADLQLGSKAQLQCQVKGLMQGPPVKWRNPGGSLQPSELQLDSVARSDAGTWKCMFSHDGLTYNESLEIRVTEPATTTHLPDSSQNSKDFSNPSCVTNPPPLLLGLSWWMWVIIGVGCLVVVLLMVIIICLYRRIKRKRVSKENHRGEGSCGAFPTAAERPQQRRRREKPSPVLLQHHLME</sequence>
<keyword evidence="4" id="KW-0732">Signal</keyword>
<proteinExistence type="predicted"/>
<keyword evidence="3" id="KW-0472">Membrane</keyword>
<dbReference type="Pfam" id="PF00047">
    <property type="entry name" value="ig"/>
    <property type="match status" value="1"/>
</dbReference>
<dbReference type="InterPro" id="IPR036179">
    <property type="entry name" value="Ig-like_dom_sf"/>
</dbReference>
<keyword evidence="7" id="KW-1185">Reference proteome</keyword>
<keyword evidence="1" id="KW-0393">Immunoglobulin domain</keyword>
<reference evidence="6" key="1">
    <citation type="submission" date="2025-08" db="UniProtKB">
        <authorList>
            <consortium name="Ensembl"/>
        </authorList>
    </citation>
    <scope>IDENTIFICATION</scope>
</reference>
<feature type="region of interest" description="Disordered" evidence="2">
    <location>
        <begin position="261"/>
        <end position="288"/>
    </location>
</feature>
<organism evidence="6 7">
    <name type="scientific">Mola mola</name>
    <name type="common">Ocean sunfish</name>
    <name type="synonym">Tetraodon mola</name>
    <dbReference type="NCBI Taxonomy" id="94237"/>
    <lineage>
        <taxon>Eukaryota</taxon>
        <taxon>Metazoa</taxon>
        <taxon>Chordata</taxon>
        <taxon>Craniata</taxon>
        <taxon>Vertebrata</taxon>
        <taxon>Euteleostomi</taxon>
        <taxon>Actinopterygii</taxon>
        <taxon>Neopterygii</taxon>
        <taxon>Teleostei</taxon>
        <taxon>Neoteleostei</taxon>
        <taxon>Acanthomorphata</taxon>
        <taxon>Eupercaria</taxon>
        <taxon>Tetraodontiformes</taxon>
        <taxon>Molidae</taxon>
        <taxon>Mola</taxon>
    </lineage>
</organism>
<name>A0A3Q3XE79_MOLML</name>
<feature type="transmembrane region" description="Helical" evidence="3">
    <location>
        <begin position="224"/>
        <end position="248"/>
    </location>
</feature>
<dbReference type="Ensembl" id="ENSMMOT00000021308.1">
    <property type="protein sequence ID" value="ENSMMOP00000020956.1"/>
    <property type="gene ID" value="ENSMMOG00000015925.1"/>
</dbReference>
<dbReference type="PANTHER" id="PTHR11422">
    <property type="entry name" value="T-CELL SURFACE GLYCOPROTEIN CD4"/>
    <property type="match status" value="1"/>
</dbReference>